<evidence type="ECO:0000256" key="1">
    <source>
        <dbReference type="SAM" id="MobiDB-lite"/>
    </source>
</evidence>
<protein>
    <submittedName>
        <fullName evidence="2">Uncharacterized protein</fullName>
    </submittedName>
</protein>
<name>A0A7J7CVG3_TRIWF</name>
<keyword evidence="3" id="KW-1185">Reference proteome</keyword>
<feature type="region of interest" description="Disordered" evidence="1">
    <location>
        <begin position="45"/>
        <end position="73"/>
    </location>
</feature>
<accession>A0A7J7CVG3</accession>
<organism evidence="2 3">
    <name type="scientific">Tripterygium wilfordii</name>
    <name type="common">Thunder God vine</name>
    <dbReference type="NCBI Taxonomy" id="458696"/>
    <lineage>
        <taxon>Eukaryota</taxon>
        <taxon>Viridiplantae</taxon>
        <taxon>Streptophyta</taxon>
        <taxon>Embryophyta</taxon>
        <taxon>Tracheophyta</taxon>
        <taxon>Spermatophyta</taxon>
        <taxon>Magnoliopsida</taxon>
        <taxon>eudicotyledons</taxon>
        <taxon>Gunneridae</taxon>
        <taxon>Pentapetalae</taxon>
        <taxon>rosids</taxon>
        <taxon>fabids</taxon>
        <taxon>Celastrales</taxon>
        <taxon>Celastraceae</taxon>
        <taxon>Tripterygium</taxon>
    </lineage>
</organism>
<reference evidence="2 3" key="1">
    <citation type="journal article" date="2020" name="Nat. Commun.">
        <title>Genome of Tripterygium wilfordii and identification of cytochrome P450 involved in triptolide biosynthesis.</title>
        <authorList>
            <person name="Tu L."/>
            <person name="Su P."/>
            <person name="Zhang Z."/>
            <person name="Gao L."/>
            <person name="Wang J."/>
            <person name="Hu T."/>
            <person name="Zhou J."/>
            <person name="Zhang Y."/>
            <person name="Zhao Y."/>
            <person name="Liu Y."/>
            <person name="Song Y."/>
            <person name="Tong Y."/>
            <person name="Lu Y."/>
            <person name="Yang J."/>
            <person name="Xu C."/>
            <person name="Jia M."/>
            <person name="Peters R.J."/>
            <person name="Huang L."/>
            <person name="Gao W."/>
        </authorList>
    </citation>
    <scope>NUCLEOTIDE SEQUENCE [LARGE SCALE GENOMIC DNA]</scope>
    <source>
        <strain evidence="3">cv. XIE 37</strain>
        <tissue evidence="2">Leaf</tissue>
    </source>
</reference>
<dbReference type="EMBL" id="JAAARO010000013">
    <property type="protein sequence ID" value="KAF5738125.1"/>
    <property type="molecule type" value="Genomic_DNA"/>
</dbReference>
<proteinExistence type="predicted"/>
<feature type="compositionally biased region" description="Basic and acidic residues" evidence="1">
    <location>
        <begin position="59"/>
        <end position="73"/>
    </location>
</feature>
<dbReference type="Proteomes" id="UP000593562">
    <property type="component" value="Unassembled WGS sequence"/>
</dbReference>
<sequence>MDTNVLHRPGSSHLTEKGLNDNSYDIIASITKRRQQMKDGAKVGQAMKAQALPPTRVLQRRERSSTREKGLLF</sequence>
<comment type="caution">
    <text evidence="2">The sequence shown here is derived from an EMBL/GenBank/DDBJ whole genome shotgun (WGS) entry which is preliminary data.</text>
</comment>
<dbReference type="AlphaFoldDB" id="A0A7J7CVG3"/>
<evidence type="ECO:0000313" key="2">
    <source>
        <dbReference type="EMBL" id="KAF5738125.1"/>
    </source>
</evidence>
<evidence type="ECO:0000313" key="3">
    <source>
        <dbReference type="Proteomes" id="UP000593562"/>
    </source>
</evidence>
<gene>
    <name evidence="2" type="ORF">HS088_TW13G01020</name>
</gene>
<dbReference type="InParanoid" id="A0A7J7CVG3"/>